<accession>A0A4R4JPA1</accession>
<comment type="caution">
    <text evidence="2">The sequence shown here is derived from an EMBL/GenBank/DDBJ whole genome shotgun (WGS) entry which is preliminary data.</text>
</comment>
<gene>
    <name evidence="2" type="ORF">C5468_01135</name>
</gene>
<dbReference type="EMBL" id="PUJX01000001">
    <property type="protein sequence ID" value="TDB56324.1"/>
    <property type="molecule type" value="Genomic_DNA"/>
</dbReference>
<evidence type="ECO:0000313" key="2">
    <source>
        <dbReference type="EMBL" id="TDB56324.1"/>
    </source>
</evidence>
<dbReference type="Proteomes" id="UP000295550">
    <property type="component" value="Unassembled WGS sequence"/>
</dbReference>
<dbReference type="AlphaFoldDB" id="A0A4R4JPA1"/>
<name>A0A4R4JPA1_PHOLU</name>
<evidence type="ECO:0000313" key="3">
    <source>
        <dbReference type="Proteomes" id="UP000295550"/>
    </source>
</evidence>
<evidence type="ECO:0000256" key="1">
    <source>
        <dbReference type="SAM" id="SignalP"/>
    </source>
</evidence>
<feature type="signal peptide" evidence="1">
    <location>
        <begin position="1"/>
        <end position="18"/>
    </location>
</feature>
<organism evidence="2 3">
    <name type="scientific">Photorhabdus luminescens subsp. mexicana</name>
    <dbReference type="NCBI Taxonomy" id="2100167"/>
    <lineage>
        <taxon>Bacteria</taxon>
        <taxon>Pseudomonadati</taxon>
        <taxon>Pseudomonadota</taxon>
        <taxon>Gammaproteobacteria</taxon>
        <taxon>Enterobacterales</taxon>
        <taxon>Morganellaceae</taxon>
        <taxon>Photorhabdus</taxon>
    </lineage>
</organism>
<reference evidence="2 3" key="1">
    <citation type="journal article" date="2019" name="Int. J. Syst. Evol. Microbiol.">
        <title>Photorhabdus khanii subsp. guanajuatensis subsp. nov., isolated from Heterorhabditis atacamensis, and Photorhabdus luminescens subsp. mexicana subsp. nov., isolated from Heterorhabditis mexicana entomopathogenic nematodes.</title>
        <authorList>
            <person name="Machado R.A.R."/>
            <person name="Bruno P."/>
            <person name="Arce C.C.M."/>
            <person name="Liechti N."/>
            <person name="Kohler A."/>
            <person name="Bernal J."/>
            <person name="Bruggmann R."/>
            <person name="Turlings T.C.J."/>
        </authorList>
    </citation>
    <scope>NUCLEOTIDE SEQUENCE [LARGE SCALE GENOMIC DNA]</scope>
    <source>
        <strain evidence="2 3">MEX47-22</strain>
    </source>
</reference>
<evidence type="ECO:0008006" key="4">
    <source>
        <dbReference type="Google" id="ProtNLM"/>
    </source>
</evidence>
<sequence>MFFASYIPFIFQAAALLAAFTHPSHIVIYAPGDSFTCRRAATRNLLGIDNKNRLQQTAPVHTRNRGNQYYNG</sequence>
<protein>
    <recommendedName>
        <fullName evidence="4">Secreted protein</fullName>
    </recommendedName>
</protein>
<feature type="chain" id="PRO_5020325996" description="Secreted protein" evidence="1">
    <location>
        <begin position="19"/>
        <end position="72"/>
    </location>
</feature>
<keyword evidence="1" id="KW-0732">Signal</keyword>
<proteinExistence type="predicted"/>